<protein>
    <submittedName>
        <fullName evidence="3">Glycosyl transferase</fullName>
    </submittedName>
</protein>
<dbReference type="InterPro" id="IPR028098">
    <property type="entry name" value="Glyco_trans_4-like_N"/>
</dbReference>
<dbReference type="CDD" id="cd03811">
    <property type="entry name" value="GT4_GT28_WabH-like"/>
    <property type="match status" value="1"/>
</dbReference>
<evidence type="ECO:0000313" key="4">
    <source>
        <dbReference type="Proteomes" id="UP000235746"/>
    </source>
</evidence>
<organism evidence="3 4">
    <name type="scientific">Vibrio lentus</name>
    <dbReference type="NCBI Taxonomy" id="136468"/>
    <lineage>
        <taxon>Bacteria</taxon>
        <taxon>Pseudomonadati</taxon>
        <taxon>Pseudomonadota</taxon>
        <taxon>Gammaproteobacteria</taxon>
        <taxon>Vibrionales</taxon>
        <taxon>Vibrionaceae</taxon>
        <taxon>Vibrio</taxon>
    </lineage>
</organism>
<keyword evidence="3" id="KW-0808">Transferase</keyword>
<gene>
    <name evidence="3" type="ORF">BCT74_12175</name>
</gene>
<evidence type="ECO:0000259" key="2">
    <source>
        <dbReference type="Pfam" id="PF13439"/>
    </source>
</evidence>
<dbReference type="RefSeq" id="WP_102559350.1">
    <property type="nucleotide sequence ID" value="NZ_MCYL01000045.1"/>
</dbReference>
<dbReference type="Pfam" id="PF13439">
    <property type="entry name" value="Glyco_transf_4"/>
    <property type="match status" value="1"/>
</dbReference>
<feature type="domain" description="Glycosyl transferase family 1" evidence="1">
    <location>
        <begin position="207"/>
        <end position="348"/>
    </location>
</feature>
<accession>A0A2N7IAF0</accession>
<dbReference type="Gene3D" id="3.40.50.2000">
    <property type="entry name" value="Glycogen Phosphorylase B"/>
    <property type="match status" value="2"/>
</dbReference>
<name>A0A2N7IAF0_9VIBR</name>
<dbReference type="SUPFAM" id="SSF53756">
    <property type="entry name" value="UDP-Glycosyltransferase/glycogen phosphorylase"/>
    <property type="match status" value="1"/>
</dbReference>
<evidence type="ECO:0000313" key="3">
    <source>
        <dbReference type="EMBL" id="PML53273.1"/>
    </source>
</evidence>
<dbReference type="PANTHER" id="PTHR12526">
    <property type="entry name" value="GLYCOSYLTRANSFERASE"/>
    <property type="match status" value="1"/>
</dbReference>
<dbReference type="Pfam" id="PF00534">
    <property type="entry name" value="Glycos_transf_1"/>
    <property type="match status" value="1"/>
</dbReference>
<reference evidence="4" key="1">
    <citation type="submission" date="2016-07" db="EMBL/GenBank/DDBJ databases">
        <title>Nontailed viruses are major unrecognized killers of bacteria in the ocean.</title>
        <authorList>
            <person name="Kauffman K."/>
            <person name="Hussain F."/>
            <person name="Yang J."/>
            <person name="Arevalo P."/>
            <person name="Brown J."/>
            <person name="Cutler M."/>
            <person name="Kelly L."/>
            <person name="Polz M.F."/>
        </authorList>
    </citation>
    <scope>NUCLEOTIDE SEQUENCE [LARGE SCALE GENOMIC DNA]</scope>
    <source>
        <strain evidence="4">10N.261.51.B8</strain>
    </source>
</reference>
<feature type="domain" description="Glycosyltransferase subfamily 4-like N-terminal" evidence="2">
    <location>
        <begin position="21"/>
        <end position="192"/>
    </location>
</feature>
<dbReference type="InterPro" id="IPR001296">
    <property type="entry name" value="Glyco_trans_1"/>
</dbReference>
<dbReference type="EMBL" id="MCYL01000045">
    <property type="protein sequence ID" value="PML53273.1"/>
    <property type="molecule type" value="Genomic_DNA"/>
</dbReference>
<comment type="caution">
    <text evidence="3">The sequence shown here is derived from an EMBL/GenBank/DDBJ whole genome shotgun (WGS) entry which is preliminary data.</text>
</comment>
<proteinExistence type="predicted"/>
<sequence>MNTKKIAFVLSGNYHTSLYLVTRDVVKELRQDGWQVDYVFIERPEEDLKDSDQYVDIHGLSNQSQRSLSGFKFRLLKSIFGRHIYQFLCSGYFSQQLDSHLKGYDAVIVHGSIFISFSSMCLPHYGVLHSCKFDNFLGRRKGLSKVFHQLTYRSVYSDKKLLAVSNSVKADMLDKMRATPTSLETIYNGFDFSDLARRAEAGVTERVPDKFIMAAGRPDRTKRFDVLIRAYAKTKRTHKLVIFGEGRKLKELKQLAVQLGVIDDIVFWGFCKNLLPYYKKASAYILSSDVEGLPTVVVESLALNTPVVATDVGGVGELLSGRLSEWIVPKGDVDSLANKIDLVLECPPKVGPDDISFLSNQVVSRRYSKLIEKLCE</sequence>
<dbReference type="GO" id="GO:0016757">
    <property type="term" value="F:glycosyltransferase activity"/>
    <property type="evidence" value="ECO:0007669"/>
    <property type="project" value="InterPro"/>
</dbReference>
<evidence type="ECO:0000259" key="1">
    <source>
        <dbReference type="Pfam" id="PF00534"/>
    </source>
</evidence>
<dbReference type="AlphaFoldDB" id="A0A2N7IAF0"/>
<dbReference type="GO" id="GO:1901135">
    <property type="term" value="P:carbohydrate derivative metabolic process"/>
    <property type="evidence" value="ECO:0007669"/>
    <property type="project" value="UniProtKB-ARBA"/>
</dbReference>
<dbReference type="PANTHER" id="PTHR12526:SF638">
    <property type="entry name" value="SPORE COAT PROTEIN SA"/>
    <property type="match status" value="1"/>
</dbReference>
<dbReference type="Proteomes" id="UP000235746">
    <property type="component" value="Unassembled WGS sequence"/>
</dbReference>